<accession>A0A3Q9JLI9</accession>
<dbReference type="EMBL" id="CP029822">
    <property type="protein sequence ID" value="AZS50371.1"/>
    <property type="molecule type" value="Genomic_DNA"/>
</dbReference>
<protein>
    <recommendedName>
        <fullName evidence="1">Antirepressor protein ant N-terminal domain-containing protein</fullName>
    </recommendedName>
</protein>
<gene>
    <name evidence="2" type="ORF">DM558_06090</name>
</gene>
<dbReference type="InterPro" id="IPR018875">
    <property type="entry name" value="Antirepressor_Ant_N"/>
</dbReference>
<dbReference type="RefSeq" id="WP_127162678.1">
    <property type="nucleotide sequence ID" value="NZ_CP029822.1"/>
</dbReference>
<dbReference type="KEGG" id="emo:DM558_06090"/>
<sequence>MSNQITVPFHGTNLFIVNINNEPYTPMKPIVEGMGLTWQSQLEKIKNRFAKGVTEIVIPTKSGSQSMICLPLRKLAGWLQTISPNKVKPEIKDRVIQYQNECDDVLFEYWTTGEVKKKVKTTVDQRTPLRDAVNLLVSKKAITYSEAYSIVHQRFNVASIEDLPQDQLSQAVEYVHKVALEGEYISKEITTSRQVAVNQTNLSCLINSMEWIYKYYKEYNLLEVSRMLQTDFGTKLHDHIISGYTSSRSLS</sequence>
<name>A0A3Q9JLI9_9GAMM</name>
<feature type="domain" description="Antirepressor protein ant N-terminal" evidence="1">
    <location>
        <begin position="6"/>
        <end position="115"/>
    </location>
</feature>
<evidence type="ECO:0000313" key="2">
    <source>
        <dbReference type="EMBL" id="AZS50371.1"/>
    </source>
</evidence>
<reference evidence="3" key="1">
    <citation type="submission" date="2018-06" db="EMBL/GenBank/DDBJ databases">
        <title>Complete genome of Pseudomonas insecticola strain QZS01.</title>
        <authorList>
            <person name="Wang J."/>
            <person name="Su Q."/>
        </authorList>
    </citation>
    <scope>NUCLEOTIDE SEQUENCE [LARGE SCALE GENOMIC DNA]</scope>
    <source>
        <strain evidence="3">QZS01</strain>
    </source>
</reference>
<dbReference type="PRINTS" id="PR01994">
    <property type="entry name" value="ANTIREPRESSR"/>
</dbReference>
<proteinExistence type="predicted"/>
<evidence type="ECO:0000313" key="3">
    <source>
        <dbReference type="Proteomes" id="UP000273143"/>
    </source>
</evidence>
<keyword evidence="3" id="KW-1185">Reference proteome</keyword>
<evidence type="ECO:0000259" key="1">
    <source>
        <dbReference type="Pfam" id="PF10547"/>
    </source>
</evidence>
<dbReference type="Pfam" id="PF10547">
    <property type="entry name" value="P22_AR_N"/>
    <property type="match status" value="1"/>
</dbReference>
<organism evidence="2 3">
    <name type="scientific">Entomomonas moraniae</name>
    <dbReference type="NCBI Taxonomy" id="2213226"/>
    <lineage>
        <taxon>Bacteria</taxon>
        <taxon>Pseudomonadati</taxon>
        <taxon>Pseudomonadota</taxon>
        <taxon>Gammaproteobacteria</taxon>
        <taxon>Pseudomonadales</taxon>
        <taxon>Pseudomonadaceae</taxon>
        <taxon>Entomomonas</taxon>
    </lineage>
</organism>
<dbReference type="Proteomes" id="UP000273143">
    <property type="component" value="Chromosome"/>
</dbReference>
<dbReference type="AlphaFoldDB" id="A0A3Q9JLI9"/>